<keyword evidence="3 13" id="KW-0028">Amino-acid biosynthesis</keyword>
<dbReference type="Gene3D" id="3.30.360.10">
    <property type="entry name" value="Dihydrodipicolinate Reductase, domain 2"/>
    <property type="match status" value="1"/>
</dbReference>
<dbReference type="EC" id="1.17.1.8" evidence="10 13"/>
<name>W2C644_9BACT</name>
<evidence type="ECO:0000256" key="8">
    <source>
        <dbReference type="ARBA" id="ARBA00023154"/>
    </source>
</evidence>
<comment type="similarity">
    <text evidence="1 13">Belongs to the DapB family.</text>
</comment>
<keyword evidence="6 13" id="KW-0560">Oxidoreductase</keyword>
<accession>W2C644</accession>
<evidence type="ECO:0000256" key="3">
    <source>
        <dbReference type="ARBA" id="ARBA00022605"/>
    </source>
</evidence>
<feature type="binding site" evidence="13">
    <location>
        <begin position="146"/>
        <end position="147"/>
    </location>
    <ligand>
        <name>(S)-2,3,4,5-tetrahydrodipicolinate</name>
        <dbReference type="ChEBI" id="CHEBI:16845"/>
    </ligand>
</feature>
<dbReference type="PIRSF" id="PIRSF000161">
    <property type="entry name" value="DHPR"/>
    <property type="match status" value="1"/>
</dbReference>
<feature type="active site" description="Proton donor" evidence="13">
    <location>
        <position position="140"/>
    </location>
</feature>
<dbReference type="InterPro" id="IPR023940">
    <property type="entry name" value="DHDPR_bac"/>
</dbReference>
<evidence type="ECO:0000313" key="17">
    <source>
        <dbReference type="Proteomes" id="UP000018837"/>
    </source>
</evidence>
<comment type="catalytic activity">
    <reaction evidence="11 13">
        <text>(S)-2,3,4,5-tetrahydrodipicolinate + NADP(+) + H2O = (2S,4S)-4-hydroxy-2,3,4,5-tetrahydrodipicolinate + NADPH + H(+)</text>
        <dbReference type="Rhea" id="RHEA:35331"/>
        <dbReference type="ChEBI" id="CHEBI:15377"/>
        <dbReference type="ChEBI" id="CHEBI:15378"/>
        <dbReference type="ChEBI" id="CHEBI:16845"/>
        <dbReference type="ChEBI" id="CHEBI:57783"/>
        <dbReference type="ChEBI" id="CHEBI:58349"/>
        <dbReference type="ChEBI" id="CHEBI:67139"/>
        <dbReference type="EC" id="1.17.1.8"/>
    </reaction>
</comment>
<dbReference type="InterPro" id="IPR022663">
    <property type="entry name" value="DapB_C"/>
</dbReference>
<keyword evidence="2 13" id="KW-0963">Cytoplasm</keyword>
<sequence length="241" mass="26479">MNIALIGHGKMGHTIERLAPTRGHRIVSLIDIDNYRTAFDSDAFRRADVAIEFTGPQTAYDNITRCIDAGLPVVSGSTGWTARMDELKEHCLAAGGAFFYASNFSLGVNLFFALSDHLAKLMNAYPDYDVRLSETHHIHKLDAPSGTAVTLAEAIVRRIDRKTRWVRGQAQQADEIGVESVREGEVPGTHEVTYDSPVDTIRLIHEAKSRDGFALGALLAAEFIVGRRGVFGMNDLLRVNA</sequence>
<dbReference type="GO" id="GO:0009089">
    <property type="term" value="P:lysine biosynthetic process via diaminopimelate"/>
    <property type="evidence" value="ECO:0007669"/>
    <property type="project" value="UniProtKB-UniRule"/>
</dbReference>
<evidence type="ECO:0000256" key="10">
    <source>
        <dbReference type="ARBA" id="ARBA00038983"/>
    </source>
</evidence>
<protein>
    <recommendedName>
        <fullName evidence="10 13">4-hydroxy-tetrahydrodipicolinate reductase</fullName>
        <shortName evidence="13">HTPA reductase</shortName>
        <ecNumber evidence="10 13">1.17.1.8</ecNumber>
    </recommendedName>
</protein>
<keyword evidence="7 13" id="KW-0520">NAD</keyword>
<comment type="catalytic activity">
    <reaction evidence="12 13">
        <text>(S)-2,3,4,5-tetrahydrodipicolinate + NAD(+) + H2O = (2S,4S)-4-hydroxy-2,3,4,5-tetrahydrodipicolinate + NADH + H(+)</text>
        <dbReference type="Rhea" id="RHEA:35323"/>
        <dbReference type="ChEBI" id="CHEBI:15377"/>
        <dbReference type="ChEBI" id="CHEBI:15378"/>
        <dbReference type="ChEBI" id="CHEBI:16845"/>
        <dbReference type="ChEBI" id="CHEBI:57540"/>
        <dbReference type="ChEBI" id="CHEBI:57945"/>
        <dbReference type="ChEBI" id="CHEBI:67139"/>
        <dbReference type="EC" id="1.17.1.8"/>
    </reaction>
</comment>
<evidence type="ECO:0000256" key="9">
    <source>
        <dbReference type="ARBA" id="ARBA00037922"/>
    </source>
</evidence>
<evidence type="ECO:0000256" key="12">
    <source>
        <dbReference type="ARBA" id="ARBA00049396"/>
    </source>
</evidence>
<feature type="active site" description="Proton donor/acceptor" evidence="13">
    <location>
        <position position="136"/>
    </location>
</feature>
<evidence type="ECO:0000256" key="13">
    <source>
        <dbReference type="HAMAP-Rule" id="MF_00102"/>
    </source>
</evidence>
<evidence type="ECO:0000256" key="2">
    <source>
        <dbReference type="ARBA" id="ARBA00022490"/>
    </source>
</evidence>
<feature type="binding site" evidence="13">
    <location>
        <position position="137"/>
    </location>
    <ligand>
        <name>(S)-2,3,4,5-tetrahydrodipicolinate</name>
        <dbReference type="ChEBI" id="CHEBI:16845"/>
    </ligand>
</feature>
<dbReference type="GO" id="GO:0050661">
    <property type="term" value="F:NADP binding"/>
    <property type="evidence" value="ECO:0007669"/>
    <property type="project" value="UniProtKB-UniRule"/>
</dbReference>
<keyword evidence="8 13" id="KW-0457">Lysine biosynthesis</keyword>
<comment type="subcellular location">
    <subcellularLocation>
        <location evidence="13">Cytoplasm</location>
    </subcellularLocation>
</comment>
<evidence type="ECO:0000259" key="15">
    <source>
        <dbReference type="Pfam" id="PF05173"/>
    </source>
</evidence>
<dbReference type="GO" id="GO:0005829">
    <property type="term" value="C:cytosol"/>
    <property type="evidence" value="ECO:0007669"/>
    <property type="project" value="TreeGrafter"/>
</dbReference>
<dbReference type="PATRIC" id="fig|1411148.3.peg.1044"/>
<dbReference type="HAMAP" id="MF_00102">
    <property type="entry name" value="DapB"/>
    <property type="match status" value="1"/>
</dbReference>
<evidence type="ECO:0000256" key="4">
    <source>
        <dbReference type="ARBA" id="ARBA00022857"/>
    </source>
</evidence>
<reference evidence="16 17" key="1">
    <citation type="submission" date="2013-11" db="EMBL/GenBank/DDBJ databases">
        <title>Single cell genomics of uncultured Tannerella BU063 (oral taxon 286).</title>
        <authorList>
            <person name="Beall C.J."/>
            <person name="Campbell A.G."/>
            <person name="Griffen A.L."/>
            <person name="Podar M."/>
            <person name="Leys E.J."/>
        </authorList>
    </citation>
    <scope>NUCLEOTIDE SEQUENCE [LARGE SCALE GENOMIC DNA]</scope>
    <source>
        <strain evidence="16">Cell 2</strain>
    </source>
</reference>
<dbReference type="UniPathway" id="UPA00034">
    <property type="reaction ID" value="UER00018"/>
</dbReference>
<dbReference type="InterPro" id="IPR022664">
    <property type="entry name" value="DapB_N_CS"/>
</dbReference>
<evidence type="ECO:0000256" key="11">
    <source>
        <dbReference type="ARBA" id="ARBA00049080"/>
    </source>
</evidence>
<keyword evidence="5 13" id="KW-0220">Diaminopimelate biosynthesis</keyword>
<feature type="binding site" evidence="13">
    <location>
        <begin position="76"/>
        <end position="78"/>
    </location>
    <ligand>
        <name>NAD(+)</name>
        <dbReference type="ChEBI" id="CHEBI:57540"/>
    </ligand>
</feature>
<evidence type="ECO:0000259" key="14">
    <source>
        <dbReference type="Pfam" id="PF01113"/>
    </source>
</evidence>
<feature type="domain" description="Dihydrodipicolinate reductase N-terminal" evidence="14">
    <location>
        <begin position="1"/>
        <end position="104"/>
    </location>
</feature>
<dbReference type="SUPFAM" id="SSF51735">
    <property type="entry name" value="NAD(P)-binding Rossmann-fold domains"/>
    <property type="match status" value="1"/>
</dbReference>
<comment type="subunit">
    <text evidence="13">Homotetramer.</text>
</comment>
<keyword evidence="4 13" id="KW-0521">NADP</keyword>
<dbReference type="Gene3D" id="3.40.50.720">
    <property type="entry name" value="NAD(P)-binding Rossmann-like Domain"/>
    <property type="match status" value="1"/>
</dbReference>
<comment type="function">
    <text evidence="13">Catalyzes the conversion of 4-hydroxy-tetrahydrodipicolinate (HTPA) to tetrahydrodipicolinate.</text>
</comment>
<comment type="caution">
    <text evidence="16">The sequence shown here is derived from an EMBL/GenBank/DDBJ whole genome shotgun (WGS) entry which is preliminary data.</text>
</comment>
<comment type="caution">
    <text evidence="13">Lacks conserved residue(s) required for the propagation of feature annotation.</text>
</comment>
<proteinExistence type="inferred from homology"/>
<feature type="binding site" evidence="13">
    <location>
        <position position="36"/>
    </location>
    <ligand>
        <name>NADP(+)</name>
        <dbReference type="ChEBI" id="CHEBI:58349"/>
    </ligand>
</feature>
<organism evidence="16 17">
    <name type="scientific">Tannerella sp. oral taxon BU063 isolate Cell 2</name>
    <dbReference type="NCBI Taxonomy" id="1411148"/>
    <lineage>
        <taxon>Bacteria</taxon>
        <taxon>Pseudomonadati</taxon>
        <taxon>Bacteroidota</taxon>
        <taxon>Bacteroidia</taxon>
        <taxon>Bacteroidales</taxon>
        <taxon>Tannerellaceae</taxon>
        <taxon>Tannerella</taxon>
    </lineage>
</organism>
<dbReference type="InterPro" id="IPR000846">
    <property type="entry name" value="DapB_N"/>
</dbReference>
<dbReference type="InterPro" id="IPR036291">
    <property type="entry name" value="NAD(P)-bd_dom_sf"/>
</dbReference>
<dbReference type="GO" id="GO:0008839">
    <property type="term" value="F:4-hydroxy-tetrahydrodipicolinate reductase"/>
    <property type="evidence" value="ECO:0007669"/>
    <property type="project" value="UniProtKB-UniRule"/>
</dbReference>
<dbReference type="GO" id="GO:0019877">
    <property type="term" value="P:diaminopimelate biosynthetic process"/>
    <property type="evidence" value="ECO:0007669"/>
    <property type="project" value="UniProtKB-UniRule"/>
</dbReference>
<dbReference type="Proteomes" id="UP000018837">
    <property type="component" value="Unassembled WGS sequence"/>
</dbReference>
<dbReference type="AlphaFoldDB" id="W2C644"/>
<feature type="binding site" evidence="13">
    <location>
        <begin position="101"/>
        <end position="104"/>
    </location>
    <ligand>
        <name>NAD(+)</name>
        <dbReference type="ChEBI" id="CHEBI:57540"/>
    </ligand>
</feature>
<dbReference type="Pfam" id="PF05173">
    <property type="entry name" value="DapB_C"/>
    <property type="match status" value="1"/>
</dbReference>
<gene>
    <name evidence="13" type="primary">dapB</name>
    <name evidence="16" type="ORF">N425_06915</name>
</gene>
<dbReference type="SUPFAM" id="SSF55347">
    <property type="entry name" value="Glyceraldehyde-3-phosphate dehydrogenase-like, C-terminal domain"/>
    <property type="match status" value="1"/>
</dbReference>
<evidence type="ECO:0000256" key="5">
    <source>
        <dbReference type="ARBA" id="ARBA00022915"/>
    </source>
</evidence>
<dbReference type="NCBIfam" id="TIGR00036">
    <property type="entry name" value="dapB"/>
    <property type="match status" value="1"/>
</dbReference>
<dbReference type="GO" id="GO:0051287">
    <property type="term" value="F:NAD binding"/>
    <property type="evidence" value="ECO:0007669"/>
    <property type="project" value="UniProtKB-UniRule"/>
</dbReference>
<dbReference type="GO" id="GO:0016726">
    <property type="term" value="F:oxidoreductase activity, acting on CH or CH2 groups, NAD or NADP as acceptor"/>
    <property type="evidence" value="ECO:0007669"/>
    <property type="project" value="UniProtKB-UniRule"/>
</dbReference>
<dbReference type="Pfam" id="PF01113">
    <property type="entry name" value="DapB_N"/>
    <property type="match status" value="1"/>
</dbReference>
<dbReference type="PANTHER" id="PTHR20836">
    <property type="entry name" value="DIHYDRODIPICOLINATE REDUCTASE"/>
    <property type="match status" value="1"/>
</dbReference>
<evidence type="ECO:0000313" key="16">
    <source>
        <dbReference type="EMBL" id="ETK01926.1"/>
    </source>
</evidence>
<feature type="binding site" evidence="13">
    <location>
        <position position="31"/>
    </location>
    <ligand>
        <name>NAD(+)</name>
        <dbReference type="ChEBI" id="CHEBI:57540"/>
    </ligand>
</feature>
<feature type="domain" description="Dihydrodipicolinate reductase C-terminal" evidence="15">
    <location>
        <begin position="107"/>
        <end position="237"/>
    </location>
</feature>
<evidence type="ECO:0000256" key="7">
    <source>
        <dbReference type="ARBA" id="ARBA00023027"/>
    </source>
</evidence>
<dbReference type="EMBL" id="AYUF01000425">
    <property type="protein sequence ID" value="ETK01926.1"/>
    <property type="molecule type" value="Genomic_DNA"/>
</dbReference>
<evidence type="ECO:0000256" key="1">
    <source>
        <dbReference type="ARBA" id="ARBA00006642"/>
    </source>
</evidence>
<comment type="caution">
    <text evidence="13">Was originally thought to be a dihydrodipicolinate reductase (DHDPR), catalyzing the conversion of dihydrodipicolinate to tetrahydrodipicolinate. However, it was shown in E.coli that the substrate of the enzymatic reaction is not dihydrodipicolinate (DHDP) but in fact (2S,4S)-4-hydroxy-2,3,4,5-tetrahydrodipicolinic acid (HTPA), the product released by the DapA-catalyzed reaction.</text>
</comment>
<evidence type="ECO:0000256" key="6">
    <source>
        <dbReference type="ARBA" id="ARBA00023002"/>
    </source>
</evidence>
<dbReference type="PROSITE" id="PS01298">
    <property type="entry name" value="DAPB"/>
    <property type="match status" value="1"/>
</dbReference>
<comment type="pathway">
    <text evidence="9 13">Amino-acid biosynthesis; L-lysine biosynthesis via DAP pathway; (S)-tetrahydrodipicolinate from L-aspartate: step 4/4.</text>
</comment>
<dbReference type="PANTHER" id="PTHR20836:SF0">
    <property type="entry name" value="4-HYDROXY-TETRAHYDRODIPICOLINATE REDUCTASE 1, CHLOROPLASTIC-RELATED"/>
    <property type="match status" value="1"/>
</dbReference>